<dbReference type="Pfam" id="PF14319">
    <property type="entry name" value="Zn_Tnp_IS91"/>
    <property type="match status" value="1"/>
</dbReference>
<dbReference type="AlphaFoldDB" id="A0A9D2LS95"/>
<dbReference type="InterPro" id="IPR026889">
    <property type="entry name" value="Zn_Tnp"/>
</dbReference>
<reference evidence="2" key="1">
    <citation type="journal article" date="2021" name="PeerJ">
        <title>Extensive microbial diversity within the chicken gut microbiome revealed by metagenomics and culture.</title>
        <authorList>
            <person name="Gilroy R."/>
            <person name="Ravi A."/>
            <person name="Getino M."/>
            <person name="Pursley I."/>
            <person name="Horton D.L."/>
            <person name="Alikhan N.F."/>
            <person name="Baker D."/>
            <person name="Gharbi K."/>
            <person name="Hall N."/>
            <person name="Watson M."/>
            <person name="Adriaenssens E.M."/>
            <person name="Foster-Nyarko E."/>
            <person name="Jarju S."/>
            <person name="Secka A."/>
            <person name="Antonio M."/>
            <person name="Oren A."/>
            <person name="Chaudhuri R.R."/>
            <person name="La Ragione R."/>
            <person name="Hildebrand F."/>
            <person name="Pallen M.J."/>
        </authorList>
    </citation>
    <scope>NUCLEOTIDE SEQUENCE</scope>
    <source>
        <strain evidence="2">ChiSjej1B19-5720</strain>
    </source>
</reference>
<organism evidence="2 3">
    <name type="scientific">Candidatus Blautia faecavium</name>
    <dbReference type="NCBI Taxonomy" id="2838487"/>
    <lineage>
        <taxon>Bacteria</taxon>
        <taxon>Bacillati</taxon>
        <taxon>Bacillota</taxon>
        <taxon>Clostridia</taxon>
        <taxon>Lachnospirales</taxon>
        <taxon>Lachnospiraceae</taxon>
        <taxon>Blautia</taxon>
    </lineage>
</organism>
<evidence type="ECO:0000313" key="2">
    <source>
        <dbReference type="EMBL" id="HJB28686.1"/>
    </source>
</evidence>
<reference evidence="2" key="2">
    <citation type="submission" date="2021-04" db="EMBL/GenBank/DDBJ databases">
        <authorList>
            <person name="Gilroy R."/>
        </authorList>
    </citation>
    <scope>NUCLEOTIDE SEQUENCE</scope>
    <source>
        <strain evidence="2">ChiSjej1B19-5720</strain>
    </source>
</reference>
<gene>
    <name evidence="2" type="ORF">IAA06_07820</name>
</gene>
<sequence length="112" mass="13080">MNVIQEMLTDYYEIIKYDLKPRPVVMENIEKVINCGDPSYGGAMYACSHCGTLKFVPFRCHSKFFPTCRAKYSNDRSTAMSFKLINCTHRHLVFTIDDSLRHFFLEDRSRPA</sequence>
<name>A0A9D2LS95_9FIRM</name>
<feature type="domain" description="Transposase zinc-binding" evidence="1">
    <location>
        <begin position="10"/>
        <end position="96"/>
    </location>
</feature>
<protein>
    <submittedName>
        <fullName evidence="2">Transposase zinc-binding domain-containing protein</fullName>
    </submittedName>
</protein>
<dbReference type="Proteomes" id="UP000823842">
    <property type="component" value="Unassembled WGS sequence"/>
</dbReference>
<proteinExistence type="predicted"/>
<dbReference type="EMBL" id="DWYZ01000148">
    <property type="protein sequence ID" value="HJB28686.1"/>
    <property type="molecule type" value="Genomic_DNA"/>
</dbReference>
<evidence type="ECO:0000259" key="1">
    <source>
        <dbReference type="Pfam" id="PF14319"/>
    </source>
</evidence>
<accession>A0A9D2LS95</accession>
<evidence type="ECO:0000313" key="3">
    <source>
        <dbReference type="Proteomes" id="UP000823842"/>
    </source>
</evidence>
<comment type="caution">
    <text evidence="2">The sequence shown here is derived from an EMBL/GenBank/DDBJ whole genome shotgun (WGS) entry which is preliminary data.</text>
</comment>